<dbReference type="Pfam" id="PF00293">
    <property type="entry name" value="NUDIX"/>
    <property type="match status" value="1"/>
</dbReference>
<dbReference type="PANTHER" id="PTHR43046:SF2">
    <property type="entry name" value="8-OXO-DGTP DIPHOSPHATASE-RELATED"/>
    <property type="match status" value="1"/>
</dbReference>
<dbReference type="Gene3D" id="3.90.79.10">
    <property type="entry name" value="Nucleoside Triphosphate Pyrophosphohydrolase"/>
    <property type="match status" value="1"/>
</dbReference>
<keyword evidence="2" id="KW-0378">Hydrolase</keyword>
<dbReference type="GO" id="GO:0016787">
    <property type="term" value="F:hydrolase activity"/>
    <property type="evidence" value="ECO:0007669"/>
    <property type="project" value="UniProtKB-KW"/>
</dbReference>
<gene>
    <name evidence="4" type="ORF">A2406_03850</name>
</gene>
<dbReference type="InterPro" id="IPR000086">
    <property type="entry name" value="NUDIX_hydrolase_dom"/>
</dbReference>
<dbReference type="InterPro" id="IPR015797">
    <property type="entry name" value="NUDIX_hydrolase-like_dom_sf"/>
</dbReference>
<dbReference type="SUPFAM" id="SSF55811">
    <property type="entry name" value="Nudix"/>
    <property type="match status" value="1"/>
</dbReference>
<dbReference type="PANTHER" id="PTHR43046">
    <property type="entry name" value="GDP-MANNOSE MANNOSYL HYDROLASE"/>
    <property type="match status" value="1"/>
</dbReference>
<evidence type="ECO:0000313" key="5">
    <source>
        <dbReference type="Proteomes" id="UP000177626"/>
    </source>
</evidence>
<evidence type="ECO:0000259" key="3">
    <source>
        <dbReference type="PROSITE" id="PS51462"/>
    </source>
</evidence>
<dbReference type="AlphaFoldDB" id="A0A1G2BX05"/>
<organism evidence="4 5">
    <name type="scientific">Candidatus Komeilibacteria bacterium RIFOXYC1_FULL_37_11</name>
    <dbReference type="NCBI Taxonomy" id="1798555"/>
    <lineage>
        <taxon>Bacteria</taxon>
        <taxon>Candidatus Komeiliibacteriota</taxon>
    </lineage>
</organism>
<comment type="caution">
    <text evidence="4">The sequence shown here is derived from an EMBL/GenBank/DDBJ whole genome shotgun (WGS) entry which is preliminary data.</text>
</comment>
<reference evidence="4 5" key="1">
    <citation type="journal article" date="2016" name="Nat. Commun.">
        <title>Thousands of microbial genomes shed light on interconnected biogeochemical processes in an aquifer system.</title>
        <authorList>
            <person name="Anantharaman K."/>
            <person name="Brown C.T."/>
            <person name="Hug L.A."/>
            <person name="Sharon I."/>
            <person name="Castelle C.J."/>
            <person name="Probst A.J."/>
            <person name="Thomas B.C."/>
            <person name="Singh A."/>
            <person name="Wilkins M.J."/>
            <person name="Karaoz U."/>
            <person name="Brodie E.L."/>
            <person name="Williams K.H."/>
            <person name="Hubbard S.S."/>
            <person name="Banfield J.F."/>
        </authorList>
    </citation>
    <scope>NUCLEOTIDE SEQUENCE [LARGE SCALE GENOMIC DNA]</scope>
</reference>
<evidence type="ECO:0000256" key="1">
    <source>
        <dbReference type="ARBA" id="ARBA00001946"/>
    </source>
</evidence>
<evidence type="ECO:0000313" key="4">
    <source>
        <dbReference type="EMBL" id="OGY93675.1"/>
    </source>
</evidence>
<sequence length="184" mass="21294">MKLLATIRDKDVLADYKNSGEIDYQPRFASRAVVFDRENKVAVLYVGRYDYYKLPGGGQEENETPEEALRRECQEEIACDIEITSELGRIIEYRDRFEMKQEAYGYICQVKGEKGVPLFTPEENQDNYSLEWVDFDQAIALVKFPKLAGQHDDQAPDGTYAAKFIIKRETIYLEEAKKLLDAKK</sequence>
<comment type="cofactor">
    <cofactor evidence="1">
        <name>Mg(2+)</name>
        <dbReference type="ChEBI" id="CHEBI:18420"/>
    </cofactor>
</comment>
<protein>
    <recommendedName>
        <fullName evidence="3">Nudix hydrolase domain-containing protein</fullName>
    </recommendedName>
</protein>
<dbReference type="PROSITE" id="PS51462">
    <property type="entry name" value="NUDIX"/>
    <property type="match status" value="1"/>
</dbReference>
<evidence type="ECO:0000256" key="2">
    <source>
        <dbReference type="ARBA" id="ARBA00022801"/>
    </source>
</evidence>
<dbReference type="Proteomes" id="UP000177626">
    <property type="component" value="Unassembled WGS sequence"/>
</dbReference>
<dbReference type="EMBL" id="MHKQ01000018">
    <property type="protein sequence ID" value="OGY93675.1"/>
    <property type="molecule type" value="Genomic_DNA"/>
</dbReference>
<feature type="domain" description="Nudix hydrolase" evidence="3">
    <location>
        <begin position="25"/>
        <end position="155"/>
    </location>
</feature>
<accession>A0A1G2BX05</accession>
<proteinExistence type="predicted"/>
<name>A0A1G2BX05_9BACT</name>